<evidence type="ECO:0000259" key="1">
    <source>
        <dbReference type="Pfam" id="PF12770"/>
    </source>
</evidence>
<sequence length="468" mass="52645">MAKALKVINLLVQLSIRLQEFGSGPDMDAAQSNNFMGLPSQEAIRESKRTRSVMTAFNAIDLIEMVRTRTITDWVSQDRGISRSYLEITRKIQTWEHRRHMQQELNTAERQILDLLNSEVEDLVKTEGMLEAEISFQADAQPSRSLNTFLTSIQEGDLVIYTSVSDDGLAVFALDMDGIKHVSRNADASAPQINMRVADHLDSIAWSKGQNLSQRTRGLGETLASWLIDPILNYLERQILVTTLIHLNLNHYRRLPRVTSSTGRFCTVVAKPGSTREARKPDGEPELRMAGIEAAMISHLYQTKALRAANMSRDDFRDHLSSSAIFHIVTHGHLNADHPLRSCISLKEKGRILGVTGIDAKPMLAVFSVCLTGLGEASDSGDMLEFSIHFLRQEQRVSLVRCGMQMMWAAMIHMDLFHQEILSATISTVGNCWQRATKALYNMPLDKVIVLLSGWIELWDKVQKELGY</sequence>
<dbReference type="AlphaFoldDB" id="A0A072PDI3"/>
<dbReference type="STRING" id="1182545.A0A072PDI3"/>
<comment type="caution">
    <text evidence="2">The sequence shown here is derived from an EMBL/GenBank/DDBJ whole genome shotgun (WGS) entry which is preliminary data.</text>
</comment>
<dbReference type="Pfam" id="PF12770">
    <property type="entry name" value="CHAT"/>
    <property type="match status" value="1"/>
</dbReference>
<dbReference type="HOGENOM" id="CLU_583984_0_0_1"/>
<protein>
    <recommendedName>
        <fullName evidence="1">CHAT domain-containing protein</fullName>
    </recommendedName>
</protein>
<dbReference type="Proteomes" id="UP000027920">
    <property type="component" value="Unassembled WGS sequence"/>
</dbReference>
<dbReference type="GeneID" id="25280640"/>
<organism evidence="2 3">
    <name type="scientific">Exophiala aquamarina CBS 119918</name>
    <dbReference type="NCBI Taxonomy" id="1182545"/>
    <lineage>
        <taxon>Eukaryota</taxon>
        <taxon>Fungi</taxon>
        <taxon>Dikarya</taxon>
        <taxon>Ascomycota</taxon>
        <taxon>Pezizomycotina</taxon>
        <taxon>Eurotiomycetes</taxon>
        <taxon>Chaetothyriomycetidae</taxon>
        <taxon>Chaetothyriales</taxon>
        <taxon>Herpotrichiellaceae</taxon>
        <taxon>Exophiala</taxon>
    </lineage>
</organism>
<gene>
    <name evidence="2" type="ORF">A1O9_05717</name>
</gene>
<dbReference type="EMBL" id="AMGV01000004">
    <property type="protein sequence ID" value="KEF57797.1"/>
    <property type="molecule type" value="Genomic_DNA"/>
</dbReference>
<evidence type="ECO:0000313" key="3">
    <source>
        <dbReference type="Proteomes" id="UP000027920"/>
    </source>
</evidence>
<dbReference type="OrthoDB" id="5040840at2759"/>
<dbReference type="InterPro" id="IPR024983">
    <property type="entry name" value="CHAT_dom"/>
</dbReference>
<accession>A0A072PDI3</accession>
<dbReference type="RefSeq" id="XP_013260387.1">
    <property type="nucleotide sequence ID" value="XM_013404933.1"/>
</dbReference>
<name>A0A072PDI3_9EURO</name>
<reference evidence="2 3" key="1">
    <citation type="submission" date="2013-03" db="EMBL/GenBank/DDBJ databases">
        <title>The Genome Sequence of Exophiala aquamarina CBS 119918.</title>
        <authorList>
            <consortium name="The Broad Institute Genomics Platform"/>
            <person name="Cuomo C."/>
            <person name="de Hoog S."/>
            <person name="Gorbushina A."/>
            <person name="Walker B."/>
            <person name="Young S.K."/>
            <person name="Zeng Q."/>
            <person name="Gargeya S."/>
            <person name="Fitzgerald M."/>
            <person name="Haas B."/>
            <person name="Abouelleil A."/>
            <person name="Allen A.W."/>
            <person name="Alvarado L."/>
            <person name="Arachchi H.M."/>
            <person name="Berlin A.M."/>
            <person name="Chapman S.B."/>
            <person name="Gainer-Dewar J."/>
            <person name="Goldberg J."/>
            <person name="Griggs A."/>
            <person name="Gujja S."/>
            <person name="Hansen M."/>
            <person name="Howarth C."/>
            <person name="Imamovic A."/>
            <person name="Ireland A."/>
            <person name="Larimer J."/>
            <person name="McCowan C."/>
            <person name="Murphy C."/>
            <person name="Pearson M."/>
            <person name="Poon T.W."/>
            <person name="Priest M."/>
            <person name="Roberts A."/>
            <person name="Saif S."/>
            <person name="Shea T."/>
            <person name="Sisk P."/>
            <person name="Sykes S."/>
            <person name="Wortman J."/>
            <person name="Nusbaum C."/>
            <person name="Birren B."/>
        </authorList>
    </citation>
    <scope>NUCLEOTIDE SEQUENCE [LARGE SCALE GENOMIC DNA]</scope>
    <source>
        <strain evidence="2 3">CBS 119918</strain>
    </source>
</reference>
<keyword evidence="3" id="KW-1185">Reference proteome</keyword>
<dbReference type="VEuPathDB" id="FungiDB:A1O9_05717"/>
<proteinExistence type="predicted"/>
<feature type="domain" description="CHAT" evidence="1">
    <location>
        <begin position="233"/>
        <end position="391"/>
    </location>
</feature>
<evidence type="ECO:0000313" key="2">
    <source>
        <dbReference type="EMBL" id="KEF57797.1"/>
    </source>
</evidence>